<keyword evidence="18" id="KW-0604">Photosystem II</keyword>
<keyword evidence="3" id="KW-0813">Transport</keyword>
<keyword evidence="12 20" id="KW-1133">Transmembrane helix</keyword>
<evidence type="ECO:0000256" key="5">
    <source>
        <dbReference type="ARBA" id="ARBA00022531"/>
    </source>
</evidence>
<evidence type="ECO:0000256" key="1">
    <source>
        <dbReference type="ARBA" id="ARBA00004141"/>
    </source>
</evidence>
<evidence type="ECO:0000313" key="21">
    <source>
        <dbReference type="EMBL" id="QDF64425.1"/>
    </source>
</evidence>
<proteinExistence type="inferred from homology"/>
<keyword evidence="6" id="KW-0597">Phosphoprotein</keyword>
<keyword evidence="17 20" id="KW-0472">Membrane</keyword>
<evidence type="ECO:0000256" key="12">
    <source>
        <dbReference type="ARBA" id="ARBA00022989"/>
    </source>
</evidence>
<feature type="transmembrane region" description="Helical" evidence="20">
    <location>
        <begin position="110"/>
        <end position="129"/>
    </location>
</feature>
<keyword evidence="15" id="KW-0560">Oxidoreductase</keyword>
<dbReference type="InterPro" id="IPR055266">
    <property type="entry name" value="D1/D2"/>
</dbReference>
<evidence type="ECO:0000256" key="9">
    <source>
        <dbReference type="ARBA" id="ARBA00022723"/>
    </source>
</evidence>
<evidence type="ECO:0000256" key="10">
    <source>
        <dbReference type="ARBA" id="ARBA00022842"/>
    </source>
</evidence>
<dbReference type="GO" id="GO:0016168">
    <property type="term" value="F:chlorophyll binding"/>
    <property type="evidence" value="ECO:0007669"/>
    <property type="project" value="UniProtKB-KW"/>
</dbReference>
<dbReference type="InterPro" id="IPR036854">
    <property type="entry name" value="Photo_II_D1/D2_sf"/>
</dbReference>
<dbReference type="PANTHER" id="PTHR33149:SF12">
    <property type="entry name" value="PHOTOSYSTEM II D2 PROTEIN"/>
    <property type="match status" value="1"/>
</dbReference>
<name>A0A4Y6I4B4_9LAMI</name>
<evidence type="ECO:0000256" key="7">
    <source>
        <dbReference type="ARBA" id="ARBA00022640"/>
    </source>
</evidence>
<keyword evidence="11" id="KW-0249">Electron transport</keyword>
<keyword evidence="8 20" id="KW-0812">Transmembrane</keyword>
<dbReference type="GeneID" id="41040480"/>
<sequence>MNFRETRKRKPVGSLLKLDNQHRKPPLHWMVWCFDDPYLIDRNFCIYYCLHCCASSRYRWYSKTCFWISTLRKQYYLGCYYSYFCSYRFALLPDLGSSIRRKMVIQRWSLRTNCSTLLTWCSLLTWVVSGSLVSDLGMRPWIAVAYSAPVAAATAVFLIYPIGQGSFSDGMPLGISGTFNFMIVFQAEHNILMHPFHMLGVAGVFGGSLFSAMHGSLVTSSLIRETTENESANEGYRFGQEEETYNIVAAHGYFGRLIFQYASFNNSRSLHFFLAAWPVVGIWFTALGISTMAFNLNGFNFNQSVVDSQGRVINTWADIINRANLGMEVMHERNAHNFPLDLAAIEAPTNG</sequence>
<protein>
    <submittedName>
        <fullName evidence="21">Photosystem II protein D1</fullName>
    </submittedName>
</protein>
<dbReference type="AlphaFoldDB" id="A0A4Y6I4B4"/>
<comment type="similarity">
    <text evidence="2 19">Belongs to the reaction center PufL/M/PsbA/D family.</text>
</comment>
<feature type="transmembrane region" description="Helical" evidence="20">
    <location>
        <begin position="199"/>
        <end position="223"/>
    </location>
</feature>
<evidence type="ECO:0000256" key="11">
    <source>
        <dbReference type="ARBA" id="ARBA00022982"/>
    </source>
</evidence>
<evidence type="ECO:0000256" key="19">
    <source>
        <dbReference type="RuleBase" id="RU004331"/>
    </source>
</evidence>
<keyword evidence="5" id="KW-0602">Photosynthesis</keyword>
<evidence type="ECO:0000256" key="13">
    <source>
        <dbReference type="ARBA" id="ARBA00022990"/>
    </source>
</evidence>
<dbReference type="GO" id="GO:0009523">
    <property type="term" value="C:photosystem II"/>
    <property type="evidence" value="ECO:0007669"/>
    <property type="project" value="UniProtKB-KW"/>
</dbReference>
<evidence type="ECO:0000256" key="16">
    <source>
        <dbReference type="ARBA" id="ARBA00023004"/>
    </source>
</evidence>
<keyword evidence="16" id="KW-0408">Iron</keyword>
<keyword evidence="13" id="KW-0007">Acetylation</keyword>
<reference evidence="21" key="1">
    <citation type="submission" date="2018-05" db="EMBL/GenBank/DDBJ databases">
        <authorList>
            <person name="Khan A."/>
            <person name="Khan A.L."/>
            <person name="Asaf S."/>
            <person name="Al-Harrasi A."/>
        </authorList>
    </citation>
    <scope>NUCLEOTIDE SEQUENCE</scope>
</reference>
<keyword evidence="21" id="KW-0150">Chloroplast</keyword>
<keyword evidence="9" id="KW-0479">Metal-binding</keyword>
<comment type="subcellular location">
    <subcellularLocation>
        <location evidence="1">Membrane</location>
        <topology evidence="1">Multi-pass membrane protein</topology>
    </subcellularLocation>
</comment>
<dbReference type="PROSITE" id="PS00244">
    <property type="entry name" value="REACTION_CENTER"/>
    <property type="match status" value="1"/>
</dbReference>
<evidence type="ECO:0000256" key="14">
    <source>
        <dbReference type="ARBA" id="ARBA00022991"/>
    </source>
</evidence>
<dbReference type="GO" id="GO:0016491">
    <property type="term" value="F:oxidoreductase activity"/>
    <property type="evidence" value="ECO:0007669"/>
    <property type="project" value="UniProtKB-KW"/>
</dbReference>
<evidence type="ECO:0000256" key="6">
    <source>
        <dbReference type="ARBA" id="ARBA00022553"/>
    </source>
</evidence>
<dbReference type="InterPro" id="IPR000484">
    <property type="entry name" value="Photo_RC_L/M"/>
</dbReference>
<evidence type="ECO:0000256" key="15">
    <source>
        <dbReference type="ARBA" id="ARBA00023002"/>
    </source>
</evidence>
<evidence type="ECO:0000256" key="2">
    <source>
        <dbReference type="ARBA" id="ARBA00008204"/>
    </source>
</evidence>
<dbReference type="PANTHER" id="PTHR33149">
    <property type="entry name" value="PHOTOSYSTEM II PROTEIN D1"/>
    <property type="match status" value="1"/>
</dbReference>
<gene>
    <name evidence="21" type="primary">psbA</name>
</gene>
<organism evidence="21">
    <name type="scientific">Teucrium mascatense</name>
    <dbReference type="NCBI Taxonomy" id="2172029"/>
    <lineage>
        <taxon>Eukaryota</taxon>
        <taxon>Viridiplantae</taxon>
        <taxon>Streptophyta</taxon>
        <taxon>Embryophyta</taxon>
        <taxon>Tracheophyta</taxon>
        <taxon>Spermatophyta</taxon>
        <taxon>Magnoliopsida</taxon>
        <taxon>eudicotyledons</taxon>
        <taxon>Gunneridae</taxon>
        <taxon>Pentapetalae</taxon>
        <taxon>asterids</taxon>
        <taxon>lamiids</taxon>
        <taxon>Lamiales</taxon>
        <taxon>Lamiaceae</taxon>
        <taxon>Ajugoideae</taxon>
        <taxon>Teucrieae</taxon>
        <taxon>Teucrium</taxon>
    </lineage>
</organism>
<dbReference type="PRINTS" id="PR00256">
    <property type="entry name" value="REACTNCENTRE"/>
</dbReference>
<evidence type="ECO:0000256" key="3">
    <source>
        <dbReference type="ARBA" id="ARBA00022448"/>
    </source>
</evidence>
<dbReference type="Gene3D" id="1.20.85.10">
    <property type="entry name" value="Photosystem II protein D1-like"/>
    <property type="match status" value="1"/>
</dbReference>
<evidence type="ECO:0000256" key="4">
    <source>
        <dbReference type="ARBA" id="ARBA00022494"/>
    </source>
</evidence>
<feature type="transmembrane region" description="Helical" evidence="20">
    <location>
        <begin position="141"/>
        <end position="163"/>
    </location>
</feature>
<dbReference type="RefSeq" id="YP_009679069.1">
    <property type="nucleotide sequence ID" value="NC_044073.1"/>
</dbReference>
<evidence type="ECO:0000256" key="18">
    <source>
        <dbReference type="ARBA" id="ARBA00023276"/>
    </source>
</evidence>
<geneLocation type="chloroplast" evidence="21"/>
<evidence type="ECO:0000256" key="20">
    <source>
        <dbReference type="SAM" id="Phobius"/>
    </source>
</evidence>
<feature type="transmembrane region" description="Helical" evidence="20">
    <location>
        <begin position="270"/>
        <end position="294"/>
    </location>
</feature>
<keyword evidence="7 21" id="KW-0934">Plastid</keyword>
<keyword evidence="10" id="KW-0460">Magnesium</keyword>
<evidence type="ECO:0000256" key="8">
    <source>
        <dbReference type="ARBA" id="ARBA00022692"/>
    </source>
</evidence>
<keyword evidence="4" id="KW-0148">Chlorophyll</keyword>
<dbReference type="GO" id="GO:0009535">
    <property type="term" value="C:chloroplast thylakoid membrane"/>
    <property type="evidence" value="ECO:0007669"/>
    <property type="project" value="TreeGrafter"/>
</dbReference>
<dbReference type="GO" id="GO:0009772">
    <property type="term" value="P:photosynthetic electron transport in photosystem II"/>
    <property type="evidence" value="ECO:0007669"/>
    <property type="project" value="InterPro"/>
</dbReference>
<feature type="transmembrane region" description="Helical" evidence="20">
    <location>
        <begin position="170"/>
        <end position="187"/>
    </location>
</feature>
<accession>A0A4Y6I4B4</accession>
<dbReference type="EMBL" id="MH325132">
    <property type="protein sequence ID" value="QDF64425.1"/>
    <property type="molecule type" value="Genomic_DNA"/>
</dbReference>
<dbReference type="Pfam" id="PF00124">
    <property type="entry name" value="Photo_RC"/>
    <property type="match status" value="1"/>
</dbReference>
<dbReference type="SUPFAM" id="SSF81483">
    <property type="entry name" value="Bacterial photosystem II reaction centre, L and M subunits"/>
    <property type="match status" value="1"/>
</dbReference>
<dbReference type="GO" id="GO:0046872">
    <property type="term" value="F:metal ion binding"/>
    <property type="evidence" value="ECO:0007669"/>
    <property type="project" value="UniProtKB-KW"/>
</dbReference>
<dbReference type="InterPro" id="IPR055265">
    <property type="entry name" value="Photo_RC_L/M_CS"/>
</dbReference>
<evidence type="ECO:0000256" key="17">
    <source>
        <dbReference type="ARBA" id="ARBA00023136"/>
    </source>
</evidence>
<keyword evidence="14" id="KW-0157">Chromophore</keyword>